<comment type="caution">
    <text evidence="1">The sequence shown here is derived from an EMBL/GenBank/DDBJ whole genome shotgun (WGS) entry which is preliminary data.</text>
</comment>
<keyword evidence="2" id="KW-1185">Reference proteome</keyword>
<name>A0ABR0L191_9PEZI</name>
<accession>A0ABR0L191</accession>
<evidence type="ECO:0000313" key="2">
    <source>
        <dbReference type="Proteomes" id="UP001308179"/>
    </source>
</evidence>
<dbReference type="Proteomes" id="UP001308179">
    <property type="component" value="Unassembled WGS sequence"/>
</dbReference>
<proteinExistence type="predicted"/>
<dbReference type="EMBL" id="JAVRRR010000499">
    <property type="protein sequence ID" value="KAK5141960.1"/>
    <property type="molecule type" value="Genomic_DNA"/>
</dbReference>
<evidence type="ECO:0000313" key="1">
    <source>
        <dbReference type="EMBL" id="KAK5141960.1"/>
    </source>
</evidence>
<organism evidence="1 2">
    <name type="scientific">Rachicladosporium monterosium</name>
    <dbReference type="NCBI Taxonomy" id="1507873"/>
    <lineage>
        <taxon>Eukaryota</taxon>
        <taxon>Fungi</taxon>
        <taxon>Dikarya</taxon>
        <taxon>Ascomycota</taxon>
        <taxon>Pezizomycotina</taxon>
        <taxon>Dothideomycetes</taxon>
        <taxon>Dothideomycetidae</taxon>
        <taxon>Cladosporiales</taxon>
        <taxon>Cladosporiaceae</taxon>
        <taxon>Rachicladosporium</taxon>
    </lineage>
</organism>
<sequence length="188" mass="20951">MSDASQPGHSNMAAAARAATAAAEAMDVDGFAVISSTFRVNLESIDKLVERSKAFDTLREAYKTFVMDSALQICKDTNEDLRMDLEDYVTNIMSVTKARFMQRASKGGQWSKKLEEARSVLKKEDFRAGRLNDEFWRDTEDSYFGKICEERRDRLESFEAGMKQAGKIVAEDGMNDSGIGVPDGTMTT</sequence>
<gene>
    <name evidence="1" type="ORF">LTR32_005601</name>
</gene>
<protein>
    <submittedName>
        <fullName evidence="1">Uncharacterized protein</fullName>
    </submittedName>
</protein>
<feature type="non-terminal residue" evidence="1">
    <location>
        <position position="188"/>
    </location>
</feature>
<reference evidence="1 2" key="1">
    <citation type="submission" date="2023-08" db="EMBL/GenBank/DDBJ databases">
        <title>Black Yeasts Isolated from many extreme environments.</title>
        <authorList>
            <person name="Coleine C."/>
            <person name="Stajich J.E."/>
            <person name="Selbmann L."/>
        </authorList>
    </citation>
    <scope>NUCLEOTIDE SEQUENCE [LARGE SCALE GENOMIC DNA]</scope>
    <source>
        <strain evidence="1 2">CCFEE 5386</strain>
    </source>
</reference>